<dbReference type="SUPFAM" id="SSF69318">
    <property type="entry name" value="Integrin alpha N-terminal domain"/>
    <property type="match status" value="1"/>
</dbReference>
<evidence type="ECO:0000256" key="1">
    <source>
        <dbReference type="ARBA" id="ARBA00022729"/>
    </source>
</evidence>
<dbReference type="EMBL" id="WUMU01000001">
    <property type="protein sequence ID" value="MXN16259.1"/>
    <property type="molecule type" value="Genomic_DNA"/>
</dbReference>
<keyword evidence="1" id="KW-0732">Signal</keyword>
<dbReference type="Proteomes" id="UP000477911">
    <property type="component" value="Unassembled WGS sequence"/>
</dbReference>
<gene>
    <name evidence="2" type="ORF">GR170_00300</name>
</gene>
<evidence type="ECO:0008006" key="4">
    <source>
        <dbReference type="Google" id="ProtNLM"/>
    </source>
</evidence>
<comment type="caution">
    <text evidence="2">The sequence shown here is derived from an EMBL/GenBank/DDBJ whole genome shotgun (WGS) entry which is preliminary data.</text>
</comment>
<dbReference type="PANTHER" id="PTHR46580">
    <property type="entry name" value="SENSOR KINASE-RELATED"/>
    <property type="match status" value="1"/>
</dbReference>
<dbReference type="AlphaFoldDB" id="A0A6L7FX49"/>
<name>A0A6L7FX49_9RHOB</name>
<evidence type="ECO:0000313" key="2">
    <source>
        <dbReference type="EMBL" id="MXN16259.1"/>
    </source>
</evidence>
<dbReference type="InterPro" id="IPR013517">
    <property type="entry name" value="FG-GAP"/>
</dbReference>
<protein>
    <recommendedName>
        <fullName evidence="4">VCBS repeat-containing protein</fullName>
    </recommendedName>
</protein>
<keyword evidence="3" id="KW-1185">Reference proteome</keyword>
<reference evidence="2 3" key="1">
    <citation type="submission" date="2019-12" db="EMBL/GenBank/DDBJ databases">
        <authorList>
            <person name="Li M."/>
        </authorList>
    </citation>
    <scope>NUCLEOTIDE SEQUENCE [LARGE SCALE GENOMIC DNA]</scope>
    <source>
        <strain evidence="2 3">GBMRC 2024</strain>
    </source>
</reference>
<accession>A0A6L7FX49</accession>
<proteinExistence type="predicted"/>
<dbReference type="Gene3D" id="2.130.10.130">
    <property type="entry name" value="Integrin alpha, N-terminal"/>
    <property type="match status" value="2"/>
</dbReference>
<dbReference type="InterPro" id="IPR028994">
    <property type="entry name" value="Integrin_alpha_N"/>
</dbReference>
<evidence type="ECO:0000313" key="3">
    <source>
        <dbReference type="Proteomes" id="UP000477911"/>
    </source>
</evidence>
<dbReference type="Pfam" id="PF13517">
    <property type="entry name" value="FG-GAP_3"/>
    <property type="match status" value="2"/>
</dbReference>
<sequence>MRPVGVPTGRNGGPRGGAVFGLRQGRVAEISSLIGIQGPRLPFWVDLGAGLRSAGGIVWRAAMKTPAETLRLRLRAPMALPPNAPFVMSPLLLATLAACAGGGGTPNESGTIAGAGGLVVLGRVSGLSFANEDGVMPTFFSPYAADLNGDGITDFVIAAGSYPPDDPASFAPQILLSGTDGYTVIDDLTTGTTHPRELDTGDFNGDGVTDFILIGHGYDADPFPGETNALYLGTGSGFEDASDWLPDSADFSHSVTVSDINGDGYDDIFIGNIWGEEQVLPYLLINQGGSGFAKLALNADVFDYTAGSASGTRLYTTSLFADLDGDGTDSLILGMDKNSSSLILDFDPLTEDFIVSQTLPDGVFGRSSVTVDIQVGDVNGDGLADIVMSQTPEDYDGRGLQLLLQTADGSFEDATASAFDGFDTSGDWIMFILLDDFDGDGDLDLAGTNAFGLTLLENDGTGRFTDLTDGGVLGGSEDSLVTFDYALSEIYALSFTSGDSTIVIEQYA</sequence>
<organism evidence="2 3">
    <name type="scientific">Pseudooceanicola albus</name>
    <dbReference type="NCBI Taxonomy" id="2692189"/>
    <lineage>
        <taxon>Bacteria</taxon>
        <taxon>Pseudomonadati</taxon>
        <taxon>Pseudomonadota</taxon>
        <taxon>Alphaproteobacteria</taxon>
        <taxon>Rhodobacterales</taxon>
        <taxon>Paracoccaceae</taxon>
        <taxon>Pseudooceanicola</taxon>
    </lineage>
</organism>